<evidence type="ECO:0000256" key="7">
    <source>
        <dbReference type="ARBA" id="ARBA00022912"/>
    </source>
</evidence>
<evidence type="ECO:0000256" key="10">
    <source>
        <dbReference type="SAM" id="MobiDB-lite"/>
    </source>
</evidence>
<proteinExistence type="inferred from homology"/>
<dbReference type="GO" id="GO:0046872">
    <property type="term" value="F:metal ion binding"/>
    <property type="evidence" value="ECO:0007669"/>
    <property type="project" value="UniProtKB-KW"/>
</dbReference>
<feature type="compositionally biased region" description="Polar residues" evidence="10">
    <location>
        <begin position="294"/>
        <end position="306"/>
    </location>
</feature>
<keyword evidence="7 9" id="KW-0904">Protein phosphatase</keyword>
<dbReference type="CDD" id="cd00143">
    <property type="entry name" value="PP2Cc"/>
    <property type="match status" value="2"/>
</dbReference>
<dbReference type="SMART" id="SM00332">
    <property type="entry name" value="PP2Cc"/>
    <property type="match status" value="1"/>
</dbReference>
<evidence type="ECO:0000313" key="13">
    <source>
        <dbReference type="Proteomes" id="UP001168821"/>
    </source>
</evidence>
<name>A0AA38HUB6_9CUCU</name>
<feature type="domain" description="PPM-type phosphatase" evidence="11">
    <location>
        <begin position="23"/>
        <end position="496"/>
    </location>
</feature>
<evidence type="ECO:0000256" key="6">
    <source>
        <dbReference type="ARBA" id="ARBA00022842"/>
    </source>
</evidence>
<feature type="compositionally biased region" description="Polar residues" evidence="10">
    <location>
        <begin position="252"/>
        <end position="278"/>
    </location>
</feature>
<dbReference type="GO" id="GO:0004722">
    <property type="term" value="F:protein serine/threonine phosphatase activity"/>
    <property type="evidence" value="ECO:0007669"/>
    <property type="project" value="UniProtKB-EC"/>
</dbReference>
<feature type="compositionally biased region" description="Basic and acidic residues" evidence="10">
    <location>
        <begin position="201"/>
        <end position="211"/>
    </location>
</feature>
<dbReference type="EMBL" id="JALNTZ010000008">
    <property type="protein sequence ID" value="KAJ3642792.1"/>
    <property type="molecule type" value="Genomic_DNA"/>
</dbReference>
<evidence type="ECO:0000259" key="11">
    <source>
        <dbReference type="PROSITE" id="PS51746"/>
    </source>
</evidence>
<reference evidence="12" key="1">
    <citation type="journal article" date="2023" name="G3 (Bethesda)">
        <title>Whole genome assemblies of Zophobas morio and Tenebrio molitor.</title>
        <authorList>
            <person name="Kaur S."/>
            <person name="Stinson S.A."/>
            <person name="diCenzo G.C."/>
        </authorList>
    </citation>
    <scope>NUCLEOTIDE SEQUENCE</scope>
    <source>
        <strain evidence="12">QUZm001</strain>
    </source>
</reference>
<feature type="region of interest" description="Disordered" evidence="10">
    <location>
        <begin position="162"/>
        <end position="306"/>
    </location>
</feature>
<dbReference type="PROSITE" id="PS51746">
    <property type="entry name" value="PPM_2"/>
    <property type="match status" value="1"/>
</dbReference>
<keyword evidence="4" id="KW-0479">Metal-binding</keyword>
<evidence type="ECO:0000256" key="9">
    <source>
        <dbReference type="RuleBase" id="RU003465"/>
    </source>
</evidence>
<evidence type="ECO:0000256" key="4">
    <source>
        <dbReference type="ARBA" id="ARBA00022723"/>
    </source>
</evidence>
<dbReference type="InterPro" id="IPR015655">
    <property type="entry name" value="PP2C"/>
</dbReference>
<evidence type="ECO:0000256" key="5">
    <source>
        <dbReference type="ARBA" id="ARBA00022801"/>
    </source>
</evidence>
<dbReference type="Proteomes" id="UP001168821">
    <property type="component" value="Unassembled WGS sequence"/>
</dbReference>
<dbReference type="PANTHER" id="PTHR13832:SF803">
    <property type="entry name" value="PROTEIN PHOSPHATASE 1G"/>
    <property type="match status" value="1"/>
</dbReference>
<dbReference type="EC" id="3.1.3.16" evidence="3"/>
<comment type="similarity">
    <text evidence="2 9">Belongs to the PP2C family.</text>
</comment>
<dbReference type="PANTHER" id="PTHR13832">
    <property type="entry name" value="PROTEIN PHOSPHATASE 2C"/>
    <property type="match status" value="1"/>
</dbReference>
<dbReference type="AlphaFoldDB" id="A0AA38HUB6"/>
<feature type="compositionally biased region" description="Polar residues" evidence="10">
    <location>
        <begin position="214"/>
        <end position="224"/>
    </location>
</feature>
<dbReference type="InterPro" id="IPR001932">
    <property type="entry name" value="PPM-type_phosphatase-like_dom"/>
</dbReference>
<dbReference type="PROSITE" id="PS01032">
    <property type="entry name" value="PPM_1"/>
    <property type="match status" value="1"/>
</dbReference>
<evidence type="ECO:0000256" key="8">
    <source>
        <dbReference type="ARBA" id="ARBA00023211"/>
    </source>
</evidence>
<keyword evidence="5 9" id="KW-0378">Hydrolase</keyword>
<sequence length="529" mass="58104">MGSLLSEPVTEKESADYSNERFLCGASSMQGWRVSQEDAHNCILDYDTNTSFFAVYDGHGGHEVAQYCSQKLPDFIKDLDDYKEGKIGDALTSGFLKFDALIATPEVVEVLKKMADEKQECEESDVDEEENIKNLYEEAAMPIEQVIEKYTSSKVNLKKDEDAPVKAKKDKDEVVASSASCSSSGEPAQKDGVSSSTEADTSDKSTEESKPEANGSSDVSQTQTVVPKSSEEKPEVESTLKEQKDEAPIQNGEISTPSVDAQAKSNVTSSTPVENGTPSKKGKGKAVIKPEPVKTTNTRPKRTAQQLYKNWLDFGEDSEDSDEEDDTFEGPKGNKLYVANAGDSRCVVCRNGKAVAMSLDHKPEDEPEMQRIVKAGGEVFNDGRVNGGLNLSRAIGDHAYKKNKELSDREQMITALPDIKTLTIDPTDDEFMVLACDGIWNSMSNQEVVDFVKTRLQEGREKLSQICEEMFDHCLAPSDGMGCDGCDNMTSIIVKFKSNFKRAISPQCEENTKRAKTESDSNVQVHTTV</sequence>
<keyword evidence="6" id="KW-0460">Magnesium</keyword>
<feature type="compositionally biased region" description="Low complexity" evidence="10">
    <location>
        <begin position="175"/>
        <end position="184"/>
    </location>
</feature>
<dbReference type="InterPro" id="IPR000222">
    <property type="entry name" value="PP2C_BS"/>
</dbReference>
<evidence type="ECO:0000256" key="2">
    <source>
        <dbReference type="ARBA" id="ARBA00006702"/>
    </source>
</evidence>
<comment type="cofactor">
    <cofactor evidence="1">
        <name>Mn(2+)</name>
        <dbReference type="ChEBI" id="CHEBI:29035"/>
    </cofactor>
</comment>
<keyword evidence="8" id="KW-0464">Manganese</keyword>
<protein>
    <recommendedName>
        <fullName evidence="3">protein-serine/threonine phosphatase</fullName>
        <ecNumber evidence="3">3.1.3.16</ecNumber>
    </recommendedName>
</protein>
<accession>A0AA38HUB6</accession>
<dbReference type="Pfam" id="PF00481">
    <property type="entry name" value="PP2C"/>
    <property type="match status" value="2"/>
</dbReference>
<feature type="compositionally biased region" description="Basic and acidic residues" evidence="10">
    <location>
        <begin position="229"/>
        <end position="247"/>
    </location>
</feature>
<evidence type="ECO:0000256" key="1">
    <source>
        <dbReference type="ARBA" id="ARBA00001936"/>
    </source>
</evidence>
<comment type="caution">
    <text evidence="12">The sequence shown here is derived from an EMBL/GenBank/DDBJ whole genome shotgun (WGS) entry which is preliminary data.</text>
</comment>
<feature type="compositionally biased region" description="Basic and acidic residues" evidence="10">
    <location>
        <begin position="162"/>
        <end position="174"/>
    </location>
</feature>
<evidence type="ECO:0000313" key="12">
    <source>
        <dbReference type="EMBL" id="KAJ3642792.1"/>
    </source>
</evidence>
<organism evidence="12 13">
    <name type="scientific">Zophobas morio</name>
    <dbReference type="NCBI Taxonomy" id="2755281"/>
    <lineage>
        <taxon>Eukaryota</taxon>
        <taxon>Metazoa</taxon>
        <taxon>Ecdysozoa</taxon>
        <taxon>Arthropoda</taxon>
        <taxon>Hexapoda</taxon>
        <taxon>Insecta</taxon>
        <taxon>Pterygota</taxon>
        <taxon>Neoptera</taxon>
        <taxon>Endopterygota</taxon>
        <taxon>Coleoptera</taxon>
        <taxon>Polyphaga</taxon>
        <taxon>Cucujiformia</taxon>
        <taxon>Tenebrionidae</taxon>
        <taxon>Zophobas</taxon>
    </lineage>
</organism>
<gene>
    <name evidence="12" type="ORF">Zmor_025547</name>
</gene>
<dbReference type="Gene3D" id="3.60.40.10">
    <property type="entry name" value="PPM-type phosphatase domain"/>
    <property type="match status" value="2"/>
</dbReference>
<evidence type="ECO:0000256" key="3">
    <source>
        <dbReference type="ARBA" id="ARBA00013081"/>
    </source>
</evidence>
<dbReference type="SUPFAM" id="SSF81606">
    <property type="entry name" value="PP2C-like"/>
    <property type="match status" value="2"/>
</dbReference>
<dbReference type="InterPro" id="IPR036457">
    <property type="entry name" value="PPM-type-like_dom_sf"/>
</dbReference>
<keyword evidence="13" id="KW-1185">Reference proteome</keyword>